<evidence type="ECO:0000259" key="2">
    <source>
        <dbReference type="PROSITE" id="PS50164"/>
    </source>
</evidence>
<evidence type="ECO:0000259" key="3">
    <source>
        <dbReference type="PROSITE" id="PS50165"/>
    </source>
</evidence>
<dbReference type="Pfam" id="PF01541">
    <property type="entry name" value="GIY-YIG"/>
    <property type="match status" value="1"/>
</dbReference>
<evidence type="ECO:0000259" key="1">
    <source>
        <dbReference type="PROSITE" id="PS50151"/>
    </source>
</evidence>
<dbReference type="InterPro" id="IPR036876">
    <property type="entry name" value="UVR_dom_sf"/>
</dbReference>
<dbReference type="InterPro" id="IPR001943">
    <property type="entry name" value="UVR_dom"/>
</dbReference>
<dbReference type="GO" id="GO:0009380">
    <property type="term" value="C:excinuclease repair complex"/>
    <property type="evidence" value="ECO:0007669"/>
    <property type="project" value="TreeGrafter"/>
</dbReference>
<dbReference type="AlphaFoldDB" id="A0A1G2QLK8"/>
<dbReference type="InterPro" id="IPR035901">
    <property type="entry name" value="GIY-YIG_endonuc_sf"/>
</dbReference>
<sequence length="407" mass="46242">MKSQYLTKHRLPDAPGVYLFKKGKQILYIGKATSLKSRVKSYFSKDISETRGPRIVGMVETATALAYRETPSILEALMLEAELIKRHQPPYNSSAKDDKSWNYCVITKEKFPRVLVLRGKELPFFDEPIKFQAGPFPYGGELKEAMKIVRKIFPYRDMCIPFQTALRRAQNKSCFNAQIGLCPGVCDGRMNARDYARTVRNLILFFRGKQKELTRTLTREMKTRADAQDFEGAARLRNQLFAFSHIRDVSLLKRADRAEVAETRIEAYDVSHISGASGVGVMVVMQSGLLAKGEYRKFRLYAQKNDDTGALAEVLARRLRHPEWPQPSLIVVDGGAGQKNAAEQVLNKADFSIPVVAVTKDERHKAHHIIGESALVRDHHDDILAINAEAHRFAIAYHRRLREKIKK</sequence>
<dbReference type="SUPFAM" id="SSF46600">
    <property type="entry name" value="C-terminal UvrC-binding domain of UvrB"/>
    <property type="match status" value="1"/>
</dbReference>
<dbReference type="STRING" id="1802440.A2569_03220"/>
<evidence type="ECO:0000313" key="4">
    <source>
        <dbReference type="EMBL" id="OHA60969.1"/>
    </source>
</evidence>
<accession>A0A1G2QLK8</accession>
<dbReference type="CDD" id="cd10434">
    <property type="entry name" value="GIY-YIG_UvrC_Cho"/>
    <property type="match status" value="1"/>
</dbReference>
<dbReference type="Gene3D" id="3.40.1440.10">
    <property type="entry name" value="GIY-YIG endonuclease"/>
    <property type="match status" value="1"/>
</dbReference>
<reference evidence="4 5" key="1">
    <citation type="journal article" date="2016" name="Nat. Commun.">
        <title>Thousands of microbial genomes shed light on interconnected biogeochemical processes in an aquifer system.</title>
        <authorList>
            <person name="Anantharaman K."/>
            <person name="Brown C.T."/>
            <person name="Hug L.A."/>
            <person name="Sharon I."/>
            <person name="Castelle C.J."/>
            <person name="Probst A.J."/>
            <person name="Thomas B.C."/>
            <person name="Singh A."/>
            <person name="Wilkins M.J."/>
            <person name="Karaoz U."/>
            <person name="Brodie E.L."/>
            <person name="Williams K.H."/>
            <person name="Hubbard S.S."/>
            <person name="Banfield J.F."/>
        </authorList>
    </citation>
    <scope>NUCLEOTIDE SEQUENCE [LARGE SCALE GENOMIC DNA]</scope>
</reference>
<dbReference type="Pfam" id="PF02151">
    <property type="entry name" value="UVR"/>
    <property type="match status" value="1"/>
</dbReference>
<dbReference type="InterPro" id="IPR047296">
    <property type="entry name" value="GIY-YIG_UvrC_Cho"/>
</dbReference>
<dbReference type="InterPro" id="IPR000305">
    <property type="entry name" value="GIY-YIG_endonuc"/>
</dbReference>
<dbReference type="PROSITE" id="PS50165">
    <property type="entry name" value="UVRC"/>
    <property type="match status" value="1"/>
</dbReference>
<dbReference type="SUPFAM" id="SSF82771">
    <property type="entry name" value="GIY-YIG endonuclease"/>
    <property type="match status" value="1"/>
</dbReference>
<dbReference type="PANTHER" id="PTHR30562:SF1">
    <property type="entry name" value="UVRABC SYSTEM PROTEIN C"/>
    <property type="match status" value="1"/>
</dbReference>
<protein>
    <recommendedName>
        <fullName evidence="6">Excinuclease ABC subunit C</fullName>
    </recommendedName>
</protein>
<feature type="domain" description="GIY-YIG" evidence="2">
    <location>
        <begin position="13"/>
        <end position="93"/>
    </location>
</feature>
<dbReference type="Gene3D" id="3.30.420.340">
    <property type="entry name" value="UvrC, RNAse H endonuclease domain"/>
    <property type="match status" value="1"/>
</dbReference>
<dbReference type="GO" id="GO:0009381">
    <property type="term" value="F:excinuclease ABC activity"/>
    <property type="evidence" value="ECO:0007669"/>
    <property type="project" value="InterPro"/>
</dbReference>
<evidence type="ECO:0008006" key="6">
    <source>
        <dbReference type="Google" id="ProtNLM"/>
    </source>
</evidence>
<dbReference type="GO" id="GO:0006289">
    <property type="term" value="P:nucleotide-excision repair"/>
    <property type="evidence" value="ECO:0007669"/>
    <property type="project" value="InterPro"/>
</dbReference>
<dbReference type="InterPro" id="IPR050066">
    <property type="entry name" value="UvrABC_protein_C"/>
</dbReference>
<dbReference type="Proteomes" id="UP000177090">
    <property type="component" value="Unassembled WGS sequence"/>
</dbReference>
<feature type="domain" description="UvrC family homology region profile" evidence="3">
    <location>
        <begin position="247"/>
        <end position="346"/>
    </location>
</feature>
<evidence type="ECO:0000313" key="5">
    <source>
        <dbReference type="Proteomes" id="UP000177090"/>
    </source>
</evidence>
<dbReference type="PROSITE" id="PS50164">
    <property type="entry name" value="GIY_YIG"/>
    <property type="match status" value="1"/>
</dbReference>
<organism evidence="4 5">
    <name type="scientific">Candidatus Vogelbacteria bacterium RIFOXYD1_FULL_51_18</name>
    <dbReference type="NCBI Taxonomy" id="1802440"/>
    <lineage>
        <taxon>Bacteria</taxon>
        <taxon>Candidatus Vogeliibacteriota</taxon>
    </lineage>
</organism>
<name>A0A1G2QLK8_9BACT</name>
<feature type="domain" description="UVR" evidence="1">
    <location>
        <begin position="211"/>
        <end position="246"/>
    </location>
</feature>
<dbReference type="PANTHER" id="PTHR30562">
    <property type="entry name" value="UVRC/OXIDOREDUCTASE"/>
    <property type="match status" value="1"/>
</dbReference>
<comment type="caution">
    <text evidence="4">The sequence shown here is derived from an EMBL/GenBank/DDBJ whole genome shotgun (WGS) entry which is preliminary data.</text>
</comment>
<dbReference type="Pfam" id="PF08459">
    <property type="entry name" value="UvrC_RNaseH_dom"/>
    <property type="match status" value="1"/>
</dbReference>
<dbReference type="InterPro" id="IPR038476">
    <property type="entry name" value="UvrC_RNase_H_dom_sf"/>
</dbReference>
<dbReference type="PROSITE" id="PS50151">
    <property type="entry name" value="UVR"/>
    <property type="match status" value="1"/>
</dbReference>
<dbReference type="InterPro" id="IPR001162">
    <property type="entry name" value="UvrC_RNase_H_dom"/>
</dbReference>
<dbReference type="SMART" id="SM00465">
    <property type="entry name" value="GIYc"/>
    <property type="match status" value="1"/>
</dbReference>
<proteinExistence type="predicted"/>
<gene>
    <name evidence="4" type="ORF">A2569_03220</name>
</gene>
<dbReference type="EMBL" id="MHTL01000005">
    <property type="protein sequence ID" value="OHA60969.1"/>
    <property type="molecule type" value="Genomic_DNA"/>
</dbReference>